<dbReference type="InterPro" id="IPR032071">
    <property type="entry name" value="DUF4806"/>
</dbReference>
<dbReference type="Pfam" id="PF16064">
    <property type="entry name" value="DUF4806"/>
    <property type="match status" value="1"/>
</dbReference>
<evidence type="ECO:0000259" key="2">
    <source>
        <dbReference type="Pfam" id="PF16064"/>
    </source>
</evidence>
<evidence type="ECO:0000313" key="4">
    <source>
        <dbReference type="Proteomes" id="UP001153737"/>
    </source>
</evidence>
<dbReference type="PANTHER" id="PTHR34153:SF2">
    <property type="entry name" value="SI:CH211-262H13.3-RELATED"/>
    <property type="match status" value="1"/>
</dbReference>
<dbReference type="EMBL" id="OU896708">
    <property type="protein sequence ID" value="CAH1155730.1"/>
    <property type="molecule type" value="Genomic_DNA"/>
</dbReference>
<feature type="region of interest" description="Disordered" evidence="1">
    <location>
        <begin position="95"/>
        <end position="121"/>
    </location>
</feature>
<organism evidence="3 4">
    <name type="scientific">Phaedon cochleariae</name>
    <name type="common">Mustard beetle</name>
    <dbReference type="NCBI Taxonomy" id="80249"/>
    <lineage>
        <taxon>Eukaryota</taxon>
        <taxon>Metazoa</taxon>
        <taxon>Ecdysozoa</taxon>
        <taxon>Arthropoda</taxon>
        <taxon>Hexapoda</taxon>
        <taxon>Insecta</taxon>
        <taxon>Pterygota</taxon>
        <taxon>Neoptera</taxon>
        <taxon>Endopterygota</taxon>
        <taxon>Coleoptera</taxon>
        <taxon>Polyphaga</taxon>
        <taxon>Cucujiformia</taxon>
        <taxon>Chrysomeloidea</taxon>
        <taxon>Chrysomelidae</taxon>
        <taxon>Chrysomelinae</taxon>
        <taxon>Chrysomelini</taxon>
        <taxon>Phaedon</taxon>
    </lineage>
</organism>
<dbReference type="OrthoDB" id="6784356at2759"/>
<dbReference type="Proteomes" id="UP001153737">
    <property type="component" value="Chromosome 2"/>
</dbReference>
<name>A0A9P0DJ90_PHACE</name>
<keyword evidence="4" id="KW-1185">Reference proteome</keyword>
<reference evidence="3" key="2">
    <citation type="submission" date="2022-10" db="EMBL/GenBank/DDBJ databases">
        <authorList>
            <consortium name="ENA_rothamsted_submissions"/>
            <consortium name="culmorum"/>
            <person name="King R."/>
        </authorList>
    </citation>
    <scope>NUCLEOTIDE SEQUENCE</scope>
</reference>
<protein>
    <recommendedName>
        <fullName evidence="2">DUF4806 domain-containing protein</fullName>
    </recommendedName>
</protein>
<gene>
    <name evidence="3" type="ORF">PHAECO_LOCUS6492</name>
</gene>
<accession>A0A9P0DJ90</accession>
<evidence type="ECO:0000313" key="3">
    <source>
        <dbReference type="EMBL" id="CAH1155730.1"/>
    </source>
</evidence>
<proteinExistence type="predicted"/>
<sequence>MEFVSWTIVKFTDENTVEAIPTSWLFGSQKCYWPPFPKDKVINCIRRNERPNTCWPLHDICIFRNGTYDNYLTARNKARKAETFSDLNSDSDIQSRKLKKKRTITSSSEEDDDHFSSKLPLPPKMQKIANITTVVEETDSDETNIHNESMMPSQELFTNIEPSSSSSKKTTGATLKNLLKQQVLTRHIVNEILEDVKKIKQNASIGNITDLRNSDVQSIFLAFQHFPVNSEETLGLLEEYLSKEEHFKAAVSEISKIGGATTYDFMKRCLSSMLTNGFASQFSWLGAKKKKIFQKFKLAELLLEAAQVNGLSANKKYSEDAIKAWLRRAKERHISSLKKLGASEDVANDNNSILFLP</sequence>
<feature type="domain" description="DUF4806" evidence="2">
    <location>
        <begin position="223"/>
        <end position="305"/>
    </location>
</feature>
<evidence type="ECO:0000256" key="1">
    <source>
        <dbReference type="SAM" id="MobiDB-lite"/>
    </source>
</evidence>
<dbReference type="AlphaFoldDB" id="A0A9P0DJ90"/>
<dbReference type="PANTHER" id="PTHR34153">
    <property type="entry name" value="SI:CH211-262H13.3-RELATED-RELATED"/>
    <property type="match status" value="1"/>
</dbReference>
<reference evidence="3" key="1">
    <citation type="submission" date="2022-01" db="EMBL/GenBank/DDBJ databases">
        <authorList>
            <person name="King R."/>
        </authorList>
    </citation>
    <scope>NUCLEOTIDE SEQUENCE</scope>
</reference>